<proteinExistence type="predicted"/>
<name>A0A8X6H7C2_TRICU</name>
<sequence>MKTRCLKCGEPQRMPNYRKYRRSSVHSTATSTDISHPIRNSKFPKIKPKSDAIKNQNKSLLAKSSNIIPGLRLAQALKNDFTPPSIPTGENPQQK</sequence>
<gene>
    <name evidence="2" type="ORF">TNCT_245891</name>
</gene>
<keyword evidence="3" id="KW-1185">Reference proteome</keyword>
<evidence type="ECO:0000256" key="1">
    <source>
        <dbReference type="SAM" id="MobiDB-lite"/>
    </source>
</evidence>
<comment type="caution">
    <text evidence="2">The sequence shown here is derived from an EMBL/GenBank/DDBJ whole genome shotgun (WGS) entry which is preliminary data.</text>
</comment>
<dbReference type="EMBL" id="BMAO01030500">
    <property type="protein sequence ID" value="GFQ68462.1"/>
    <property type="molecule type" value="Genomic_DNA"/>
</dbReference>
<evidence type="ECO:0000313" key="3">
    <source>
        <dbReference type="Proteomes" id="UP000887116"/>
    </source>
</evidence>
<feature type="compositionally biased region" description="Polar residues" evidence="1">
    <location>
        <begin position="25"/>
        <end position="34"/>
    </location>
</feature>
<dbReference type="AlphaFoldDB" id="A0A8X6H7C2"/>
<feature type="region of interest" description="Disordered" evidence="1">
    <location>
        <begin position="20"/>
        <end position="51"/>
    </location>
</feature>
<organism evidence="2 3">
    <name type="scientific">Trichonephila clavata</name>
    <name type="common">Joro spider</name>
    <name type="synonym">Nephila clavata</name>
    <dbReference type="NCBI Taxonomy" id="2740835"/>
    <lineage>
        <taxon>Eukaryota</taxon>
        <taxon>Metazoa</taxon>
        <taxon>Ecdysozoa</taxon>
        <taxon>Arthropoda</taxon>
        <taxon>Chelicerata</taxon>
        <taxon>Arachnida</taxon>
        <taxon>Araneae</taxon>
        <taxon>Araneomorphae</taxon>
        <taxon>Entelegynae</taxon>
        <taxon>Araneoidea</taxon>
        <taxon>Nephilidae</taxon>
        <taxon>Trichonephila</taxon>
    </lineage>
</organism>
<accession>A0A8X6H7C2</accession>
<dbReference type="Proteomes" id="UP000887116">
    <property type="component" value="Unassembled WGS sequence"/>
</dbReference>
<evidence type="ECO:0000313" key="2">
    <source>
        <dbReference type="EMBL" id="GFQ68462.1"/>
    </source>
</evidence>
<reference evidence="2" key="1">
    <citation type="submission" date="2020-07" db="EMBL/GenBank/DDBJ databases">
        <title>Multicomponent nature underlies the extraordinary mechanical properties of spider dragline silk.</title>
        <authorList>
            <person name="Kono N."/>
            <person name="Nakamura H."/>
            <person name="Mori M."/>
            <person name="Yoshida Y."/>
            <person name="Ohtoshi R."/>
            <person name="Malay A.D."/>
            <person name="Moran D.A.P."/>
            <person name="Tomita M."/>
            <person name="Numata K."/>
            <person name="Arakawa K."/>
        </authorList>
    </citation>
    <scope>NUCLEOTIDE SEQUENCE</scope>
</reference>
<protein>
    <submittedName>
        <fullName evidence="2">Uncharacterized protein</fullName>
    </submittedName>
</protein>